<evidence type="ECO:0000256" key="1">
    <source>
        <dbReference type="SAM" id="MobiDB-lite"/>
    </source>
</evidence>
<reference evidence="3 4" key="1">
    <citation type="journal article" date="2019" name="Nat. Ecol. Evol.">
        <title>Megaphylogeny resolves global patterns of mushroom evolution.</title>
        <authorList>
            <person name="Varga T."/>
            <person name="Krizsan K."/>
            <person name="Foldi C."/>
            <person name="Dima B."/>
            <person name="Sanchez-Garcia M."/>
            <person name="Sanchez-Ramirez S."/>
            <person name="Szollosi G.J."/>
            <person name="Szarkandi J.G."/>
            <person name="Papp V."/>
            <person name="Albert L."/>
            <person name="Andreopoulos W."/>
            <person name="Angelini C."/>
            <person name="Antonin V."/>
            <person name="Barry K.W."/>
            <person name="Bougher N.L."/>
            <person name="Buchanan P."/>
            <person name="Buyck B."/>
            <person name="Bense V."/>
            <person name="Catcheside P."/>
            <person name="Chovatia M."/>
            <person name="Cooper J."/>
            <person name="Damon W."/>
            <person name="Desjardin D."/>
            <person name="Finy P."/>
            <person name="Geml J."/>
            <person name="Haridas S."/>
            <person name="Hughes K."/>
            <person name="Justo A."/>
            <person name="Karasinski D."/>
            <person name="Kautmanova I."/>
            <person name="Kiss B."/>
            <person name="Kocsube S."/>
            <person name="Kotiranta H."/>
            <person name="LaButti K.M."/>
            <person name="Lechner B.E."/>
            <person name="Liimatainen K."/>
            <person name="Lipzen A."/>
            <person name="Lukacs Z."/>
            <person name="Mihaltcheva S."/>
            <person name="Morgado L.N."/>
            <person name="Niskanen T."/>
            <person name="Noordeloos M.E."/>
            <person name="Ohm R.A."/>
            <person name="Ortiz-Santana B."/>
            <person name="Ovrebo C."/>
            <person name="Racz N."/>
            <person name="Riley R."/>
            <person name="Savchenko A."/>
            <person name="Shiryaev A."/>
            <person name="Soop K."/>
            <person name="Spirin V."/>
            <person name="Szebenyi C."/>
            <person name="Tomsovsky M."/>
            <person name="Tulloss R.E."/>
            <person name="Uehling J."/>
            <person name="Grigoriev I.V."/>
            <person name="Vagvolgyi C."/>
            <person name="Papp T."/>
            <person name="Martin F.M."/>
            <person name="Miettinen O."/>
            <person name="Hibbett D.S."/>
            <person name="Nagy L.G."/>
        </authorList>
    </citation>
    <scope>NUCLEOTIDE SEQUENCE [LARGE SCALE GENOMIC DNA]</scope>
    <source>
        <strain evidence="3 4">FP101781</strain>
    </source>
</reference>
<feature type="region of interest" description="Disordered" evidence="1">
    <location>
        <begin position="370"/>
        <end position="392"/>
    </location>
</feature>
<organism evidence="3 4">
    <name type="scientific">Coprinellus micaceus</name>
    <name type="common">Glistening ink-cap mushroom</name>
    <name type="synonym">Coprinus micaceus</name>
    <dbReference type="NCBI Taxonomy" id="71717"/>
    <lineage>
        <taxon>Eukaryota</taxon>
        <taxon>Fungi</taxon>
        <taxon>Dikarya</taxon>
        <taxon>Basidiomycota</taxon>
        <taxon>Agaricomycotina</taxon>
        <taxon>Agaricomycetes</taxon>
        <taxon>Agaricomycetidae</taxon>
        <taxon>Agaricales</taxon>
        <taxon>Agaricineae</taxon>
        <taxon>Psathyrellaceae</taxon>
        <taxon>Coprinellus</taxon>
    </lineage>
</organism>
<feature type="domain" description="Fungal-type protein kinase" evidence="2">
    <location>
        <begin position="271"/>
        <end position="411"/>
    </location>
</feature>
<dbReference type="Pfam" id="PF17667">
    <property type="entry name" value="Pkinase_fungal"/>
    <property type="match status" value="2"/>
</dbReference>
<dbReference type="Proteomes" id="UP000298030">
    <property type="component" value="Unassembled WGS sequence"/>
</dbReference>
<dbReference type="AlphaFoldDB" id="A0A4Y7T0D2"/>
<dbReference type="SUPFAM" id="SSF56112">
    <property type="entry name" value="Protein kinase-like (PK-like)"/>
    <property type="match status" value="1"/>
</dbReference>
<evidence type="ECO:0000259" key="2">
    <source>
        <dbReference type="Pfam" id="PF17667"/>
    </source>
</evidence>
<feature type="compositionally biased region" description="Polar residues" evidence="1">
    <location>
        <begin position="42"/>
        <end position="57"/>
    </location>
</feature>
<keyword evidence="4" id="KW-1185">Reference proteome</keyword>
<dbReference type="InterPro" id="IPR011009">
    <property type="entry name" value="Kinase-like_dom_sf"/>
</dbReference>
<name>A0A4Y7T0D2_COPMI</name>
<dbReference type="EMBL" id="QPFP01000040">
    <property type="protein sequence ID" value="TEB27364.1"/>
    <property type="molecule type" value="Genomic_DNA"/>
</dbReference>
<evidence type="ECO:0000313" key="4">
    <source>
        <dbReference type="Proteomes" id="UP000298030"/>
    </source>
</evidence>
<comment type="caution">
    <text evidence="3">The sequence shown here is derived from an EMBL/GenBank/DDBJ whole genome shotgun (WGS) entry which is preliminary data.</text>
</comment>
<feature type="region of interest" description="Disordered" evidence="1">
    <location>
        <begin position="42"/>
        <end position="72"/>
    </location>
</feature>
<dbReference type="InterPro" id="IPR040976">
    <property type="entry name" value="Pkinase_fungal"/>
</dbReference>
<dbReference type="Gene3D" id="1.10.510.10">
    <property type="entry name" value="Transferase(Phosphotransferase) domain 1"/>
    <property type="match status" value="1"/>
</dbReference>
<accession>A0A4Y7T0D2</accession>
<sequence>MAFQELPSKRKDGEDVVFAPLKAIGDRIKQVNLGSQLEAAVGSTSKTLSGSHPNTGSDGPHDTPPVTASDSALHNPTAGWSYGIGANHVIPGEQVDGFFHRPIPELGSLSLSDVSVVWAASFLKIFATEPPSAACHIFDQDPVRCAVYGLTIEDDNASLWYFSRSHSAKSASFSLLENPRTLVRVFITFLFAKQESSMLLRGKGMKAKGREDDVCDFSDGSPVVRASPKSSLQSEPTVTIDEQEREVHVLTVGADLGVIDSNRPQTEAPRAYYGVTSLQDVFVGLRGCLIALMLLFCAGWVHRDVSCGNVLPWRDPQGNLHGKLGDLEYAKKFPSASDSTALDPKIAMAIIKRQRREPDLGLLFGHRRGDEAEKKEEGRPPPSKPEQRQRDNVQHHFAHDLESLWWIAVWAITCRLGIWNNVETVFIPYLGVASVAQMTFILGPGQLSRCLRVLPRSVSDPTSEAMEAARRWFAKSYTTWSEGPEKRRDAAEHSMGYVEIAELVLQEFSADVPKLVRMDNSVYKVQLVADEEDAQTKTHATLPLNGPDSFHSDGLTSPGNFTLRKSFRASCLSS</sequence>
<dbReference type="OrthoDB" id="3271139at2759"/>
<proteinExistence type="predicted"/>
<feature type="domain" description="Fungal-type protein kinase" evidence="2">
    <location>
        <begin position="133"/>
        <end position="195"/>
    </location>
</feature>
<protein>
    <recommendedName>
        <fullName evidence="2">Fungal-type protein kinase domain-containing protein</fullName>
    </recommendedName>
</protein>
<gene>
    <name evidence="3" type="ORF">FA13DRAFT_1794773</name>
</gene>
<evidence type="ECO:0000313" key="3">
    <source>
        <dbReference type="EMBL" id="TEB27364.1"/>
    </source>
</evidence>